<keyword evidence="4" id="KW-0472">Membrane</keyword>
<feature type="chain" id="PRO_5046589692" description="diguanylate cyclase" evidence="5">
    <location>
        <begin position="29"/>
        <end position="588"/>
    </location>
</feature>
<keyword evidence="7" id="KW-0548">Nucleotidyltransferase</keyword>
<feature type="transmembrane region" description="Helical" evidence="4">
    <location>
        <begin position="236"/>
        <end position="260"/>
    </location>
</feature>
<feature type="region of interest" description="Disordered" evidence="3">
    <location>
        <begin position="569"/>
        <end position="588"/>
    </location>
</feature>
<dbReference type="InterPro" id="IPR011623">
    <property type="entry name" value="7TMR_DISM_rcpt_extracell_dom1"/>
</dbReference>
<dbReference type="InterPro" id="IPR050469">
    <property type="entry name" value="Diguanylate_Cyclase"/>
</dbReference>
<feature type="signal peptide" evidence="5">
    <location>
        <begin position="1"/>
        <end position="28"/>
    </location>
</feature>
<sequence length="588" mass="65295">MNWRHLPTLLLICLGFACFWLTHAPAHAASVAPSCRSYTDAPAQAIPTPPSAADWQCGLGTPNADHTTSWLRFDRDDLAGAPNATHLVTQIGKFDRIWLIAEQASGGFLVRSYVMDDIELFANGPRFAIALPDLGTVTTLLVAIERPWNTGIGAQAVLQTSGTADHRDLGWSWTVMLANAAMCGLLLVPLFYNAAFYMVLRQKFILWHIVIMLGMLGYLLFSSGLVNLFVPLDLRTLAFVIPFIFLVPLVASAAFTLSYLEAGAISPAVRRLLFWTIAFTFTLVTIACLPVEPLRPYVKRIYYIGFFPMVVVYLIVFAQAVRRRSRAVWFQIAAWTPVMIMGMERIMRGVTGYTATIWLDQLFNITLMLEVMITAIGVVDRFNRLRQERDGMTKRVGLLSTLVDRDELTGIFNRRALDRRFDELRAAGYDALAVIDLDNFKKVNDENGHDLGDRVLQEVATVLSDSSDALAFRMGGEEFIVLFRGKDACERAEQMRAAIPAAMEKNVPGLTSLVTASMGLVESSGLHALSMRQLYAHADRLMYQAKNNGRDRLVCGTATTALPAGMLMDRRNSGLARGRRQEDQPIAS</sequence>
<dbReference type="PANTHER" id="PTHR45138:SF9">
    <property type="entry name" value="DIGUANYLATE CYCLASE DGCM-RELATED"/>
    <property type="match status" value="1"/>
</dbReference>
<comment type="caution">
    <text evidence="7">The sequence shown here is derived from an EMBL/GenBank/DDBJ whole genome shotgun (WGS) entry which is preliminary data.</text>
</comment>
<feature type="transmembrane region" description="Helical" evidence="4">
    <location>
        <begin position="301"/>
        <end position="321"/>
    </location>
</feature>
<feature type="domain" description="GGDEF" evidence="6">
    <location>
        <begin position="428"/>
        <end position="558"/>
    </location>
</feature>
<feature type="compositionally biased region" description="Basic and acidic residues" evidence="3">
    <location>
        <begin position="579"/>
        <end position="588"/>
    </location>
</feature>
<keyword evidence="4" id="KW-1133">Transmembrane helix</keyword>
<dbReference type="InterPro" id="IPR043128">
    <property type="entry name" value="Rev_trsase/Diguanyl_cyclase"/>
</dbReference>
<dbReference type="NCBIfam" id="TIGR00254">
    <property type="entry name" value="GGDEF"/>
    <property type="match status" value="1"/>
</dbReference>
<dbReference type="Gene3D" id="3.30.70.270">
    <property type="match status" value="1"/>
</dbReference>
<dbReference type="CDD" id="cd01949">
    <property type="entry name" value="GGDEF"/>
    <property type="match status" value="1"/>
</dbReference>
<evidence type="ECO:0000313" key="7">
    <source>
        <dbReference type="EMBL" id="MDT0576725.1"/>
    </source>
</evidence>
<organism evidence="7 8">
    <name type="scientific">Croceicoccus esteveae</name>
    <dbReference type="NCBI Taxonomy" id="3075597"/>
    <lineage>
        <taxon>Bacteria</taxon>
        <taxon>Pseudomonadati</taxon>
        <taxon>Pseudomonadota</taxon>
        <taxon>Alphaproteobacteria</taxon>
        <taxon>Sphingomonadales</taxon>
        <taxon>Erythrobacteraceae</taxon>
        <taxon>Croceicoccus</taxon>
    </lineage>
</organism>
<dbReference type="GO" id="GO:0052621">
    <property type="term" value="F:diguanylate cyclase activity"/>
    <property type="evidence" value="ECO:0007669"/>
    <property type="project" value="UniProtKB-EC"/>
</dbReference>
<dbReference type="SUPFAM" id="SSF55073">
    <property type="entry name" value="Nucleotide cyclase"/>
    <property type="match status" value="1"/>
</dbReference>
<keyword evidence="7" id="KW-0689">Ribosomal protein</keyword>
<dbReference type="PROSITE" id="PS51257">
    <property type="entry name" value="PROKAR_LIPOPROTEIN"/>
    <property type="match status" value="1"/>
</dbReference>
<evidence type="ECO:0000313" key="8">
    <source>
        <dbReference type="Proteomes" id="UP001259803"/>
    </source>
</evidence>
<dbReference type="Proteomes" id="UP001259803">
    <property type="component" value="Unassembled WGS sequence"/>
</dbReference>
<evidence type="ECO:0000259" key="6">
    <source>
        <dbReference type="PROSITE" id="PS50887"/>
    </source>
</evidence>
<dbReference type="InterPro" id="IPR000160">
    <property type="entry name" value="GGDEF_dom"/>
</dbReference>
<feature type="transmembrane region" description="Helical" evidence="4">
    <location>
        <begin position="328"/>
        <end position="346"/>
    </location>
</feature>
<feature type="transmembrane region" description="Helical" evidence="4">
    <location>
        <begin position="171"/>
        <end position="192"/>
    </location>
</feature>
<dbReference type="RefSeq" id="WP_311341301.1">
    <property type="nucleotide sequence ID" value="NZ_JAVRHS010000010.1"/>
</dbReference>
<feature type="transmembrane region" description="Helical" evidence="4">
    <location>
        <begin position="358"/>
        <end position="379"/>
    </location>
</feature>
<protein>
    <recommendedName>
        <fullName evidence="1">diguanylate cyclase</fullName>
        <ecNumber evidence="1">2.7.7.65</ecNumber>
    </recommendedName>
</protein>
<dbReference type="GO" id="GO:0005840">
    <property type="term" value="C:ribosome"/>
    <property type="evidence" value="ECO:0007669"/>
    <property type="project" value="UniProtKB-KW"/>
</dbReference>
<evidence type="ECO:0000256" key="1">
    <source>
        <dbReference type="ARBA" id="ARBA00012528"/>
    </source>
</evidence>
<evidence type="ECO:0000256" key="5">
    <source>
        <dbReference type="SAM" id="SignalP"/>
    </source>
</evidence>
<dbReference type="PROSITE" id="PS50887">
    <property type="entry name" value="GGDEF"/>
    <property type="match status" value="1"/>
</dbReference>
<feature type="transmembrane region" description="Helical" evidence="4">
    <location>
        <begin position="272"/>
        <end position="289"/>
    </location>
</feature>
<dbReference type="PANTHER" id="PTHR45138">
    <property type="entry name" value="REGULATORY COMPONENTS OF SENSORY TRANSDUCTION SYSTEM"/>
    <property type="match status" value="1"/>
</dbReference>
<keyword evidence="8" id="KW-1185">Reference proteome</keyword>
<dbReference type="Pfam" id="PF00990">
    <property type="entry name" value="GGDEF"/>
    <property type="match status" value="1"/>
</dbReference>
<evidence type="ECO:0000256" key="3">
    <source>
        <dbReference type="SAM" id="MobiDB-lite"/>
    </source>
</evidence>
<dbReference type="InterPro" id="IPR029787">
    <property type="entry name" value="Nucleotide_cyclase"/>
</dbReference>
<evidence type="ECO:0000256" key="2">
    <source>
        <dbReference type="ARBA" id="ARBA00034247"/>
    </source>
</evidence>
<reference evidence="7 8" key="1">
    <citation type="submission" date="2023-09" db="EMBL/GenBank/DDBJ databases">
        <authorList>
            <person name="Rey-Velasco X."/>
        </authorList>
    </citation>
    <scope>NUCLEOTIDE SEQUENCE [LARGE SCALE GENOMIC DNA]</scope>
    <source>
        <strain evidence="7 8">F390</strain>
    </source>
</reference>
<feature type="transmembrane region" description="Helical" evidence="4">
    <location>
        <begin position="204"/>
        <end position="230"/>
    </location>
</feature>
<dbReference type="EC" id="2.7.7.65" evidence="1"/>
<keyword evidence="5" id="KW-0732">Signal</keyword>
<keyword evidence="4" id="KW-0812">Transmembrane</keyword>
<evidence type="ECO:0000256" key="4">
    <source>
        <dbReference type="SAM" id="Phobius"/>
    </source>
</evidence>
<dbReference type="EMBL" id="JAVRHS010000010">
    <property type="protein sequence ID" value="MDT0576725.1"/>
    <property type="molecule type" value="Genomic_DNA"/>
</dbReference>
<keyword evidence="7" id="KW-0687">Ribonucleoprotein</keyword>
<name>A0ABU2ZJE4_9SPHN</name>
<comment type="catalytic activity">
    <reaction evidence="2">
        <text>2 GTP = 3',3'-c-di-GMP + 2 diphosphate</text>
        <dbReference type="Rhea" id="RHEA:24898"/>
        <dbReference type="ChEBI" id="CHEBI:33019"/>
        <dbReference type="ChEBI" id="CHEBI:37565"/>
        <dbReference type="ChEBI" id="CHEBI:58805"/>
        <dbReference type="EC" id="2.7.7.65"/>
    </reaction>
</comment>
<dbReference type="Pfam" id="PF07695">
    <property type="entry name" value="7TMR-DISM_7TM"/>
    <property type="match status" value="1"/>
</dbReference>
<proteinExistence type="predicted"/>
<accession>A0ABU2ZJE4</accession>
<keyword evidence="7" id="KW-0808">Transferase</keyword>
<dbReference type="SMART" id="SM00267">
    <property type="entry name" value="GGDEF"/>
    <property type="match status" value="1"/>
</dbReference>
<gene>
    <name evidence="7" type="ORF">RM533_11110</name>
</gene>